<dbReference type="AlphaFoldDB" id="A0A1P8K9C1"/>
<dbReference type="CDD" id="cd05560">
    <property type="entry name" value="Xcc1710_like"/>
    <property type="match status" value="1"/>
</dbReference>
<sequence length="121" mass="13367">MKLQPDAIQGPSITGYGPGWIAVNGEQFHASLVVSSMGQRLDWNVRTFEDLQASHFDALAELGAELVLFGSGDRIRFPQPQWLQTLYARRIGLETMDTQAACRTYNFLAGEGRKVVAALLL</sequence>
<proteinExistence type="predicted"/>
<dbReference type="Proteomes" id="UP000186110">
    <property type="component" value="Chromosome"/>
</dbReference>
<dbReference type="InterPro" id="IPR036748">
    <property type="entry name" value="MTH938-like_sf"/>
</dbReference>
<dbReference type="Gene3D" id="3.40.1230.10">
    <property type="entry name" value="MTH938-like"/>
    <property type="match status" value="1"/>
</dbReference>
<reference evidence="1 2" key="1">
    <citation type="submission" date="2017-01" db="EMBL/GenBank/DDBJ databases">
        <authorList>
            <person name="Mah S.A."/>
            <person name="Swanson W.J."/>
            <person name="Moy G.W."/>
            <person name="Vacquier V.D."/>
        </authorList>
    </citation>
    <scope>NUCLEOTIDE SEQUENCE [LARGE SCALE GENOMIC DNA]</scope>
    <source>
        <strain evidence="1 2">DSM 22694</strain>
    </source>
</reference>
<dbReference type="Pfam" id="PF04430">
    <property type="entry name" value="DUF498"/>
    <property type="match status" value="1"/>
</dbReference>
<dbReference type="STRING" id="1484693.RS694_08650"/>
<organism evidence="1 2">
    <name type="scientific">Rhodoferax saidenbachensis</name>
    <dbReference type="NCBI Taxonomy" id="1484693"/>
    <lineage>
        <taxon>Bacteria</taxon>
        <taxon>Pseudomonadati</taxon>
        <taxon>Pseudomonadota</taxon>
        <taxon>Betaproteobacteria</taxon>
        <taxon>Burkholderiales</taxon>
        <taxon>Comamonadaceae</taxon>
        <taxon>Rhodoferax</taxon>
    </lineage>
</organism>
<accession>A0A1P8K9C1</accession>
<gene>
    <name evidence="1" type="ORF">RS694_08650</name>
</gene>
<dbReference type="InterPro" id="IPR007523">
    <property type="entry name" value="NDUFAF3/AAMDC"/>
</dbReference>
<dbReference type="PANTHER" id="PTHR21192">
    <property type="entry name" value="NUCLEAR PROTEIN E3-3"/>
    <property type="match status" value="1"/>
</dbReference>
<keyword evidence="2" id="KW-1185">Reference proteome</keyword>
<dbReference type="eggNOG" id="COG3737">
    <property type="taxonomic scope" value="Bacteria"/>
</dbReference>
<evidence type="ECO:0000313" key="1">
    <source>
        <dbReference type="EMBL" id="APW42591.1"/>
    </source>
</evidence>
<dbReference type="KEGG" id="rsb:RS694_08650"/>
<dbReference type="PANTHER" id="PTHR21192:SF2">
    <property type="entry name" value="NADH DEHYDROGENASE [UBIQUINONE] 1 ALPHA SUBCOMPLEX ASSEMBLY FACTOR 3"/>
    <property type="match status" value="1"/>
</dbReference>
<evidence type="ECO:0008006" key="3">
    <source>
        <dbReference type="Google" id="ProtNLM"/>
    </source>
</evidence>
<dbReference type="SUPFAM" id="SSF64076">
    <property type="entry name" value="MTH938-like"/>
    <property type="match status" value="1"/>
</dbReference>
<protein>
    <recommendedName>
        <fullName evidence="3">Xcc1710-like domain-containing protein</fullName>
    </recommendedName>
</protein>
<dbReference type="EMBL" id="CP019239">
    <property type="protein sequence ID" value="APW42591.1"/>
    <property type="molecule type" value="Genomic_DNA"/>
</dbReference>
<dbReference type="RefSeq" id="WP_029708824.1">
    <property type="nucleotide sequence ID" value="NZ_CP019239.1"/>
</dbReference>
<name>A0A1P8K9C1_9BURK</name>
<evidence type="ECO:0000313" key="2">
    <source>
        <dbReference type="Proteomes" id="UP000186110"/>
    </source>
</evidence>